<keyword evidence="7" id="KW-0418">Kinase</keyword>
<dbReference type="GO" id="GO:0004674">
    <property type="term" value="F:protein serine/threonine kinase activity"/>
    <property type="evidence" value="ECO:0000318"/>
    <property type="project" value="GO_Central"/>
</dbReference>
<evidence type="ECO:0000313" key="15">
    <source>
        <dbReference type="Proteomes" id="UP000000600"/>
    </source>
</evidence>
<evidence type="ECO:0000256" key="6">
    <source>
        <dbReference type="ARBA" id="ARBA00022741"/>
    </source>
</evidence>
<name>A0DGF1_PARTE</name>
<evidence type="ECO:0000256" key="4">
    <source>
        <dbReference type="ARBA" id="ARBA00022553"/>
    </source>
</evidence>
<dbReference type="GeneID" id="5035300"/>
<dbReference type="InterPro" id="IPR050494">
    <property type="entry name" value="Ser_Thr_dual-spec_kinase"/>
</dbReference>
<dbReference type="Gene3D" id="1.10.510.10">
    <property type="entry name" value="Transferase(Phosphotransferase) domain 1"/>
    <property type="match status" value="1"/>
</dbReference>
<dbReference type="Pfam" id="PF00069">
    <property type="entry name" value="Pkinase"/>
    <property type="match status" value="1"/>
</dbReference>
<dbReference type="InterPro" id="IPR042521">
    <property type="entry name" value="DYRK"/>
</dbReference>
<keyword evidence="6" id="KW-0547">Nucleotide-binding</keyword>
<evidence type="ECO:0000313" key="14">
    <source>
        <dbReference type="EMBL" id="CAK82118.1"/>
    </source>
</evidence>
<dbReference type="HOGENOM" id="CLU_000288_5_13_1"/>
<dbReference type="Gene3D" id="3.30.10.30">
    <property type="entry name" value="DYRK"/>
    <property type="match status" value="1"/>
</dbReference>
<accession>A0DGF1</accession>
<evidence type="ECO:0000256" key="3">
    <source>
        <dbReference type="ARBA" id="ARBA00022527"/>
    </source>
</evidence>
<keyword evidence="3" id="KW-0723">Serine/threonine-protein kinase</keyword>
<dbReference type="RefSeq" id="XP_001449515.1">
    <property type="nucleotide sequence ID" value="XM_001449478.1"/>
</dbReference>
<dbReference type="OMA" id="NTTCHKD"/>
<dbReference type="Proteomes" id="UP000000600">
    <property type="component" value="Unassembled WGS sequence"/>
</dbReference>
<comment type="similarity">
    <text evidence="1">Belongs to the protein kinase superfamily. CMGC Ser/Thr protein kinase family. MNB/DYRK subfamily.</text>
</comment>
<evidence type="ECO:0000256" key="8">
    <source>
        <dbReference type="ARBA" id="ARBA00022840"/>
    </source>
</evidence>
<dbReference type="GO" id="GO:0004712">
    <property type="term" value="F:protein serine/threonine/tyrosine kinase activity"/>
    <property type="evidence" value="ECO:0007669"/>
    <property type="project" value="UniProtKB-EC"/>
</dbReference>
<dbReference type="InterPro" id="IPR000719">
    <property type="entry name" value="Prot_kinase_dom"/>
</dbReference>
<dbReference type="SMART" id="SM00220">
    <property type="entry name" value="S_TKc"/>
    <property type="match status" value="1"/>
</dbReference>
<comment type="catalytic activity">
    <reaction evidence="9">
        <text>L-seryl-[protein] + ATP = O-phospho-L-seryl-[protein] + ADP + H(+)</text>
        <dbReference type="Rhea" id="RHEA:17989"/>
        <dbReference type="Rhea" id="RHEA-COMP:9863"/>
        <dbReference type="Rhea" id="RHEA-COMP:11604"/>
        <dbReference type="ChEBI" id="CHEBI:15378"/>
        <dbReference type="ChEBI" id="CHEBI:29999"/>
        <dbReference type="ChEBI" id="CHEBI:30616"/>
        <dbReference type="ChEBI" id="CHEBI:83421"/>
        <dbReference type="ChEBI" id="CHEBI:456216"/>
        <dbReference type="EC" id="2.7.12.1"/>
    </reaction>
</comment>
<reference evidence="14 15" key="1">
    <citation type="journal article" date="2006" name="Nature">
        <title>Global trends of whole-genome duplications revealed by the ciliate Paramecium tetraurelia.</title>
        <authorList>
            <consortium name="Genoscope"/>
            <person name="Aury J.-M."/>
            <person name="Jaillon O."/>
            <person name="Duret L."/>
            <person name="Noel B."/>
            <person name="Jubin C."/>
            <person name="Porcel B.M."/>
            <person name="Segurens B."/>
            <person name="Daubin V."/>
            <person name="Anthouard V."/>
            <person name="Aiach N."/>
            <person name="Arnaiz O."/>
            <person name="Billaut A."/>
            <person name="Beisson J."/>
            <person name="Blanc I."/>
            <person name="Bouhouche K."/>
            <person name="Camara F."/>
            <person name="Duharcourt S."/>
            <person name="Guigo R."/>
            <person name="Gogendeau D."/>
            <person name="Katinka M."/>
            <person name="Keller A.-M."/>
            <person name="Kissmehl R."/>
            <person name="Klotz C."/>
            <person name="Koll F."/>
            <person name="Le Moue A."/>
            <person name="Lepere C."/>
            <person name="Malinsky S."/>
            <person name="Nowacki M."/>
            <person name="Nowak J.K."/>
            <person name="Plattner H."/>
            <person name="Poulain J."/>
            <person name="Ruiz F."/>
            <person name="Serrano V."/>
            <person name="Zagulski M."/>
            <person name="Dessen P."/>
            <person name="Betermier M."/>
            <person name="Weissenbach J."/>
            <person name="Scarpelli C."/>
            <person name="Schachter V."/>
            <person name="Sperling L."/>
            <person name="Meyer E."/>
            <person name="Cohen J."/>
            <person name="Wincker P."/>
        </authorList>
    </citation>
    <scope>NUCLEOTIDE SEQUENCE [LARGE SCALE GENOMIC DNA]</scope>
    <source>
        <strain evidence="14 15">Stock d4-2</strain>
    </source>
</reference>
<keyword evidence="15" id="KW-1185">Reference proteome</keyword>
<dbReference type="GO" id="GO:0005737">
    <property type="term" value="C:cytoplasm"/>
    <property type="evidence" value="ECO:0000318"/>
    <property type="project" value="GO_Central"/>
</dbReference>
<feature type="compositionally biased region" description="Basic and acidic residues" evidence="12">
    <location>
        <begin position="637"/>
        <end position="649"/>
    </location>
</feature>
<dbReference type="InterPro" id="IPR008271">
    <property type="entry name" value="Ser/Thr_kinase_AS"/>
</dbReference>
<sequence>MKSKCNPQDKKLTVIINENNQNISFDLNSNNKPKYYISNTTCHKDNQKFFNCSNMSPMVVETSTPRKRLVSGKRTQQKANCSHNNSNNKIQNRQKKSSSNQRTNLTVKTGSSIEALKELMGKSKCLKQVGYFKQLLQINTDKFKNAKEIQFIETKKSNSSEFGFDNRFNKHFQQLNQQGVKTTTNKSVSKDRTSLQKVFSKIMDQEKSTSPIKKVDWSKIKLPLTPKDCIQQFGQHLSEFEKQEIHGFSRIYCIGLKAKKIDQKLSNYNDGFDDSKGEYLYSPNDHIGYRYEILEIVGKGSFGQAFKVFDHKRQQVQCLKIIRNKKKFTNQALVELNILTYVKEKDEENVTNIVKIKDFVIFRNHVCISFEFLSINLYQLIKNNNFQSLSLELIRRFAIQILNALNFLSKHKIIHCDLKPENILLKQANKSGIKIIDFGSSCFENQKIYSYIQSRYYRAPEVMFGIPYDTSIDMWSFGCIMAELYLGFPIFPGDDEQEQIAYILEILGMPDNELLQIAQRRKVFFADSLPFQPLCMQNKSGKLRIPGSKTLSEVLKCNDHNFIDFLKQCLVWNPKNRITPIDALMHVWILEGLPSQIRVQHVQYLESQQQYLELNDGKQETNLKQGQQGQQKLQNHHISEPEMNQENKVKPNQIRTISREKELLINVSQNPTPNNKKMSQSFHSSKNSNKQQMNFIQQLPGTTKYANKKTHYFY</sequence>
<dbReference type="KEGG" id="ptm:GSPATT00002247001"/>
<evidence type="ECO:0000256" key="12">
    <source>
        <dbReference type="SAM" id="MobiDB-lite"/>
    </source>
</evidence>
<dbReference type="EC" id="2.7.12.1" evidence="2"/>
<dbReference type="GO" id="GO:0005524">
    <property type="term" value="F:ATP binding"/>
    <property type="evidence" value="ECO:0007669"/>
    <property type="project" value="UniProtKB-KW"/>
</dbReference>
<dbReference type="Gene3D" id="3.30.200.20">
    <property type="entry name" value="Phosphorylase Kinase, domain 1"/>
    <property type="match status" value="1"/>
</dbReference>
<proteinExistence type="inferred from homology"/>
<feature type="compositionally biased region" description="Low complexity" evidence="12">
    <location>
        <begin position="622"/>
        <end position="633"/>
    </location>
</feature>
<evidence type="ECO:0000256" key="11">
    <source>
        <dbReference type="ARBA" id="ARBA00051680"/>
    </source>
</evidence>
<dbReference type="InParanoid" id="A0DGF1"/>
<dbReference type="FunFam" id="1.10.510.10:FF:000380">
    <property type="entry name" value="Serine/threonine-protein kinase ppk15"/>
    <property type="match status" value="1"/>
</dbReference>
<evidence type="ECO:0000256" key="9">
    <source>
        <dbReference type="ARBA" id="ARBA00049003"/>
    </source>
</evidence>
<organism evidence="14 15">
    <name type="scientific">Paramecium tetraurelia</name>
    <dbReference type="NCBI Taxonomy" id="5888"/>
    <lineage>
        <taxon>Eukaryota</taxon>
        <taxon>Sar</taxon>
        <taxon>Alveolata</taxon>
        <taxon>Ciliophora</taxon>
        <taxon>Intramacronucleata</taxon>
        <taxon>Oligohymenophorea</taxon>
        <taxon>Peniculida</taxon>
        <taxon>Parameciidae</taxon>
        <taxon>Paramecium</taxon>
    </lineage>
</organism>
<dbReference type="EMBL" id="CT868429">
    <property type="protein sequence ID" value="CAK82118.1"/>
    <property type="molecule type" value="Genomic_DNA"/>
</dbReference>
<gene>
    <name evidence="14" type="ORF">GSPATT00002247001</name>
</gene>
<feature type="region of interest" description="Disordered" evidence="12">
    <location>
        <begin position="620"/>
        <end position="652"/>
    </location>
</feature>
<keyword evidence="8" id="KW-0067">ATP-binding</keyword>
<dbReference type="PANTHER" id="PTHR24058">
    <property type="entry name" value="DUAL SPECIFICITY PROTEIN KINASE"/>
    <property type="match status" value="1"/>
</dbReference>
<dbReference type="AlphaFoldDB" id="A0DGF1"/>
<dbReference type="CDD" id="cd14210">
    <property type="entry name" value="PKc_DYRK"/>
    <property type="match status" value="1"/>
</dbReference>
<evidence type="ECO:0000256" key="7">
    <source>
        <dbReference type="ARBA" id="ARBA00022777"/>
    </source>
</evidence>
<feature type="domain" description="Protein kinase" evidence="13">
    <location>
        <begin position="291"/>
        <end position="589"/>
    </location>
</feature>
<evidence type="ECO:0000256" key="10">
    <source>
        <dbReference type="ARBA" id="ARBA00049308"/>
    </source>
</evidence>
<dbReference type="PROSITE" id="PS50011">
    <property type="entry name" value="PROTEIN_KINASE_DOM"/>
    <property type="match status" value="1"/>
</dbReference>
<dbReference type="STRING" id="5888.A0DGF1"/>
<dbReference type="OrthoDB" id="9332038at2759"/>
<keyword evidence="4" id="KW-0597">Phosphoprotein</keyword>
<evidence type="ECO:0000259" key="13">
    <source>
        <dbReference type="PROSITE" id="PS50011"/>
    </source>
</evidence>
<dbReference type="PROSITE" id="PS00108">
    <property type="entry name" value="PROTEIN_KINASE_ST"/>
    <property type="match status" value="1"/>
</dbReference>
<dbReference type="SUPFAM" id="SSF56112">
    <property type="entry name" value="Protein kinase-like (PK-like)"/>
    <property type="match status" value="1"/>
</dbReference>
<comment type="catalytic activity">
    <reaction evidence="10">
        <text>L-threonyl-[protein] + ATP = O-phospho-L-threonyl-[protein] + ADP + H(+)</text>
        <dbReference type="Rhea" id="RHEA:46608"/>
        <dbReference type="Rhea" id="RHEA-COMP:11060"/>
        <dbReference type="Rhea" id="RHEA-COMP:11605"/>
        <dbReference type="ChEBI" id="CHEBI:15378"/>
        <dbReference type="ChEBI" id="CHEBI:30013"/>
        <dbReference type="ChEBI" id="CHEBI:30616"/>
        <dbReference type="ChEBI" id="CHEBI:61977"/>
        <dbReference type="ChEBI" id="CHEBI:456216"/>
        <dbReference type="EC" id="2.7.12.1"/>
    </reaction>
</comment>
<keyword evidence="5" id="KW-0808">Transferase</keyword>
<feature type="compositionally biased region" description="Polar residues" evidence="12">
    <location>
        <begin position="73"/>
        <end position="106"/>
    </location>
</feature>
<evidence type="ECO:0000256" key="1">
    <source>
        <dbReference type="ARBA" id="ARBA00008867"/>
    </source>
</evidence>
<dbReference type="eggNOG" id="KOG0667">
    <property type="taxonomic scope" value="Eukaryota"/>
</dbReference>
<dbReference type="PANTHER" id="PTHR24058:SF22">
    <property type="entry name" value="DUAL SPECIFICITY TYROSINE-PHOSPHORYLATION-REGULATED KINASE 4"/>
    <property type="match status" value="1"/>
</dbReference>
<protein>
    <recommendedName>
        <fullName evidence="2">dual-specificity kinase</fullName>
        <ecNumber evidence="2">2.7.12.1</ecNumber>
    </recommendedName>
</protein>
<dbReference type="GO" id="GO:0005856">
    <property type="term" value="C:cytoskeleton"/>
    <property type="evidence" value="ECO:0000318"/>
    <property type="project" value="GO_Central"/>
</dbReference>
<dbReference type="InterPro" id="IPR011009">
    <property type="entry name" value="Kinase-like_dom_sf"/>
</dbReference>
<evidence type="ECO:0000256" key="5">
    <source>
        <dbReference type="ARBA" id="ARBA00022679"/>
    </source>
</evidence>
<feature type="region of interest" description="Disordered" evidence="12">
    <location>
        <begin position="666"/>
        <end position="689"/>
    </location>
</feature>
<feature type="region of interest" description="Disordered" evidence="12">
    <location>
        <begin position="63"/>
        <end position="106"/>
    </location>
</feature>
<evidence type="ECO:0000256" key="2">
    <source>
        <dbReference type="ARBA" id="ARBA00013203"/>
    </source>
</evidence>
<comment type="catalytic activity">
    <reaction evidence="11">
        <text>L-tyrosyl-[protein] + ATP = O-phospho-L-tyrosyl-[protein] + ADP + H(+)</text>
        <dbReference type="Rhea" id="RHEA:10596"/>
        <dbReference type="Rhea" id="RHEA-COMP:10136"/>
        <dbReference type="Rhea" id="RHEA-COMP:20101"/>
        <dbReference type="ChEBI" id="CHEBI:15378"/>
        <dbReference type="ChEBI" id="CHEBI:30616"/>
        <dbReference type="ChEBI" id="CHEBI:46858"/>
        <dbReference type="ChEBI" id="CHEBI:61978"/>
        <dbReference type="ChEBI" id="CHEBI:456216"/>
        <dbReference type="EC" id="2.7.12.1"/>
    </reaction>
</comment>